<comment type="caution">
    <text evidence="2">The sequence shown here is derived from an EMBL/GenBank/DDBJ whole genome shotgun (WGS) entry which is preliminary data.</text>
</comment>
<dbReference type="STRING" id="67003.A0A1X0P5I5"/>
<dbReference type="SUPFAM" id="SSF53254">
    <property type="entry name" value="Phosphoglycerate mutase-like"/>
    <property type="match status" value="1"/>
</dbReference>
<keyword evidence="1" id="KW-0472">Membrane</keyword>
<reference evidence="2 3" key="1">
    <citation type="submission" date="2017-03" db="EMBL/GenBank/DDBJ databases">
        <title>An alternative strategy for trypanosome survival in the mammalian bloodstream revealed through genome and transcriptome analysis of the ubiquitous bovine parasite Trypanosoma (Megatrypanum) theileri.</title>
        <authorList>
            <person name="Kelly S."/>
            <person name="Ivens A."/>
            <person name="Mott A."/>
            <person name="O'Neill E."/>
            <person name="Emms D."/>
            <person name="Macleod O."/>
            <person name="Voorheis P."/>
            <person name="Matthews J."/>
            <person name="Matthews K."/>
            <person name="Carrington M."/>
        </authorList>
    </citation>
    <scope>NUCLEOTIDE SEQUENCE [LARGE SCALE GENOMIC DNA]</scope>
    <source>
        <strain evidence="2">Edinburgh</strain>
    </source>
</reference>
<protein>
    <submittedName>
        <fullName evidence="2">Uncharacterized protein</fullName>
    </submittedName>
</protein>
<dbReference type="OrthoDB" id="414418at2759"/>
<feature type="transmembrane region" description="Helical" evidence="1">
    <location>
        <begin position="421"/>
        <end position="443"/>
    </location>
</feature>
<dbReference type="InterPro" id="IPR029033">
    <property type="entry name" value="His_PPase_superfam"/>
</dbReference>
<dbReference type="RefSeq" id="XP_028886211.1">
    <property type="nucleotide sequence ID" value="XM_029022553.1"/>
</dbReference>
<dbReference type="CDD" id="cd07067">
    <property type="entry name" value="HP_PGM_like"/>
    <property type="match status" value="1"/>
</dbReference>
<evidence type="ECO:0000313" key="3">
    <source>
        <dbReference type="Proteomes" id="UP000192257"/>
    </source>
</evidence>
<dbReference type="PANTHER" id="PTHR16469">
    <property type="entry name" value="UBIQUITIN-ASSOCIATED AND SH3 DOMAIN-CONTAINING BA-RELATED"/>
    <property type="match status" value="1"/>
</dbReference>
<dbReference type="EMBL" id="NBCO01000004">
    <property type="protein sequence ID" value="ORC92145.1"/>
    <property type="molecule type" value="Genomic_DNA"/>
</dbReference>
<dbReference type="Proteomes" id="UP000192257">
    <property type="component" value="Unassembled WGS sequence"/>
</dbReference>
<dbReference type="InterPro" id="IPR013078">
    <property type="entry name" value="His_Pase_superF_clade-1"/>
</dbReference>
<name>A0A1X0P5I5_9TRYP</name>
<keyword evidence="1" id="KW-0812">Transmembrane</keyword>
<proteinExistence type="predicted"/>
<dbReference type="SMART" id="SM00855">
    <property type="entry name" value="PGAM"/>
    <property type="match status" value="1"/>
</dbReference>
<evidence type="ECO:0000313" key="2">
    <source>
        <dbReference type="EMBL" id="ORC92145.1"/>
    </source>
</evidence>
<feature type="transmembrane region" description="Helical" evidence="1">
    <location>
        <begin position="390"/>
        <end position="409"/>
    </location>
</feature>
<dbReference type="Gene3D" id="3.40.50.1240">
    <property type="entry name" value="Phosphoglycerate mutase-like"/>
    <property type="match status" value="1"/>
</dbReference>
<organism evidence="2 3">
    <name type="scientific">Trypanosoma theileri</name>
    <dbReference type="NCBI Taxonomy" id="67003"/>
    <lineage>
        <taxon>Eukaryota</taxon>
        <taxon>Discoba</taxon>
        <taxon>Euglenozoa</taxon>
        <taxon>Kinetoplastea</taxon>
        <taxon>Metakinetoplastina</taxon>
        <taxon>Trypanosomatida</taxon>
        <taxon>Trypanosomatidae</taxon>
        <taxon>Trypanosoma</taxon>
    </lineage>
</organism>
<dbReference type="Pfam" id="PF00300">
    <property type="entry name" value="His_Phos_1"/>
    <property type="match status" value="1"/>
</dbReference>
<accession>A0A1X0P5I5</accession>
<keyword evidence="1" id="KW-1133">Transmembrane helix</keyword>
<dbReference type="AlphaFoldDB" id="A0A1X0P5I5"/>
<evidence type="ECO:0000256" key="1">
    <source>
        <dbReference type="SAM" id="Phobius"/>
    </source>
</evidence>
<feature type="transmembrane region" description="Helical" evidence="1">
    <location>
        <begin position="303"/>
        <end position="320"/>
    </location>
</feature>
<dbReference type="VEuPathDB" id="TriTrypDB:TM35_000043590"/>
<keyword evidence="3" id="KW-1185">Reference proteome</keyword>
<dbReference type="PANTHER" id="PTHR16469:SF27">
    <property type="entry name" value="UBIQUITIN-ASSOCIATED AND SH3 DOMAIN-CONTAINING BA-RELATED"/>
    <property type="match status" value="1"/>
</dbReference>
<gene>
    <name evidence="2" type="ORF">TM35_000043590</name>
</gene>
<dbReference type="GeneID" id="39982333"/>
<dbReference type="InterPro" id="IPR051710">
    <property type="entry name" value="Phosphatase_SH3-domain"/>
</dbReference>
<sequence>MEMEKDVIQLPGEPNSAHVSRIVVVMRHGERRDGAPDAPPEVDPPLTNNGIAQIAKAAEVLRNVLGVKRARKMLLLVSPFLRTIQTAQELQRCGIGIASPLIIDNTICEVYGPTRIKSGRPPIFSERVMKGASGELPLWGESIEMASRRFVNSLHNNSFLYPDRHLLFVTHGDAIGAILSAFYPMRTVYEVEYLSFIALRKCNSNASAVDTDFYELVGSNGVYWLLDGPENSIKESSVLEVDSVSGSGDSKSSNIDGTPQENGVSLSGYSRSDFGHNTVSEDNLTPVTTQSMEIDNDIDCMDIFFFLLAMISQFLVFFTWSNKVDATIYVTIVIVVELFDCVRKVLVSQFPHLPLLSISLDPFFRVSEYRRVLLENTSQYPYLVDILPKLGAIALKVFFIFFFSVMFALVNTLQVQRFSMLHSYITFFTTVPNALIYLSYWIFNVLRALREDVHS</sequence>